<name>A0A9N9DBF4_9GLOM</name>
<proteinExistence type="inferred from homology"/>
<evidence type="ECO:0000313" key="5">
    <source>
        <dbReference type="EMBL" id="CAG8632123.1"/>
    </source>
</evidence>
<dbReference type="EMBL" id="CAJVQA010006005">
    <property type="protein sequence ID" value="CAG8632123.1"/>
    <property type="molecule type" value="Genomic_DNA"/>
</dbReference>
<dbReference type="PANTHER" id="PTHR14021">
    <property type="entry name" value="IRON-SULFUR CLUSTER CO-CHAPERONE PROTEIN HSCB"/>
    <property type="match status" value="1"/>
</dbReference>
<dbReference type="PANTHER" id="PTHR14021:SF15">
    <property type="entry name" value="IRON-SULFUR CLUSTER CO-CHAPERONE PROTEIN HSCB"/>
    <property type="match status" value="1"/>
</dbReference>
<dbReference type="AlphaFoldDB" id="A0A9N9DBF4"/>
<accession>A0A9N9DBF4</accession>
<organism evidence="5 6">
    <name type="scientific">Cetraspora pellucida</name>
    <dbReference type="NCBI Taxonomy" id="1433469"/>
    <lineage>
        <taxon>Eukaryota</taxon>
        <taxon>Fungi</taxon>
        <taxon>Fungi incertae sedis</taxon>
        <taxon>Mucoromycota</taxon>
        <taxon>Glomeromycotina</taxon>
        <taxon>Glomeromycetes</taxon>
        <taxon>Diversisporales</taxon>
        <taxon>Gigasporaceae</taxon>
        <taxon>Cetraspora</taxon>
    </lineage>
</organism>
<feature type="coiled-coil region" evidence="3">
    <location>
        <begin position="115"/>
        <end position="142"/>
    </location>
</feature>
<dbReference type="OrthoDB" id="2419246at2759"/>
<dbReference type="InterPro" id="IPR036869">
    <property type="entry name" value="J_dom_sf"/>
</dbReference>
<dbReference type="Proteomes" id="UP000789759">
    <property type="component" value="Unassembled WGS sequence"/>
</dbReference>
<sequence>MEKWFRLPTIAQPIIFLRNSASGRVSLYRHLSLRKIVSRNNFKQDYGVIQNAILNETTYFKTLGIGDDSKVPTFDIDSGQLRSNYLKLQQLVHPDRYGNKDEATESESLEDPELLMKILDARERLEEAIDEDEAKNIKNESEAKINEIITELSRAFKSNDLVQAKKLTVKLQYWYNIRDAAIGWEQGKPIDIHH</sequence>
<dbReference type="GO" id="GO:0051087">
    <property type="term" value="F:protein-folding chaperone binding"/>
    <property type="evidence" value="ECO:0007669"/>
    <property type="project" value="InterPro"/>
</dbReference>
<evidence type="ECO:0000256" key="2">
    <source>
        <dbReference type="ARBA" id="ARBA00023186"/>
    </source>
</evidence>
<evidence type="ECO:0000256" key="3">
    <source>
        <dbReference type="SAM" id="Coils"/>
    </source>
</evidence>
<dbReference type="GO" id="GO:0051259">
    <property type="term" value="P:protein complex oligomerization"/>
    <property type="evidence" value="ECO:0007669"/>
    <property type="project" value="InterPro"/>
</dbReference>
<keyword evidence="2" id="KW-0143">Chaperone</keyword>
<dbReference type="GO" id="GO:0044571">
    <property type="term" value="P:[2Fe-2S] cluster assembly"/>
    <property type="evidence" value="ECO:0007669"/>
    <property type="project" value="InterPro"/>
</dbReference>
<dbReference type="GO" id="GO:0005739">
    <property type="term" value="C:mitochondrion"/>
    <property type="evidence" value="ECO:0007669"/>
    <property type="project" value="TreeGrafter"/>
</dbReference>
<dbReference type="GO" id="GO:0001671">
    <property type="term" value="F:ATPase activator activity"/>
    <property type="evidence" value="ECO:0007669"/>
    <property type="project" value="InterPro"/>
</dbReference>
<dbReference type="SMART" id="SM00271">
    <property type="entry name" value="DnaJ"/>
    <property type="match status" value="1"/>
</dbReference>
<dbReference type="InterPro" id="IPR036386">
    <property type="entry name" value="HscB_C_sf"/>
</dbReference>
<feature type="domain" description="J" evidence="4">
    <location>
        <begin position="57"/>
        <end position="130"/>
    </location>
</feature>
<keyword evidence="3" id="KW-0175">Coiled coil</keyword>
<dbReference type="SUPFAM" id="SSF47144">
    <property type="entry name" value="HSC20 (HSCB), C-terminal oligomerisation domain"/>
    <property type="match status" value="1"/>
</dbReference>
<dbReference type="SUPFAM" id="SSF46565">
    <property type="entry name" value="Chaperone J-domain"/>
    <property type="match status" value="1"/>
</dbReference>
<gene>
    <name evidence="5" type="ORF">CPELLU_LOCUS8438</name>
</gene>
<dbReference type="InterPro" id="IPR004640">
    <property type="entry name" value="HscB"/>
</dbReference>
<evidence type="ECO:0000256" key="1">
    <source>
        <dbReference type="ARBA" id="ARBA00010476"/>
    </source>
</evidence>
<dbReference type="Pfam" id="PF07743">
    <property type="entry name" value="HSCB_C"/>
    <property type="match status" value="1"/>
</dbReference>
<keyword evidence="6" id="KW-1185">Reference proteome</keyword>
<comment type="caution">
    <text evidence="5">The sequence shown here is derived from an EMBL/GenBank/DDBJ whole genome shotgun (WGS) entry which is preliminary data.</text>
</comment>
<dbReference type="InterPro" id="IPR001623">
    <property type="entry name" value="DnaJ_domain"/>
</dbReference>
<comment type="similarity">
    <text evidence="1">Belongs to the HscB family.</text>
</comment>
<evidence type="ECO:0000259" key="4">
    <source>
        <dbReference type="SMART" id="SM00271"/>
    </source>
</evidence>
<dbReference type="InterPro" id="IPR009073">
    <property type="entry name" value="HscB_oligo_C"/>
</dbReference>
<evidence type="ECO:0000313" key="6">
    <source>
        <dbReference type="Proteomes" id="UP000789759"/>
    </source>
</evidence>
<reference evidence="5" key="1">
    <citation type="submission" date="2021-06" db="EMBL/GenBank/DDBJ databases">
        <authorList>
            <person name="Kallberg Y."/>
            <person name="Tangrot J."/>
            <person name="Rosling A."/>
        </authorList>
    </citation>
    <scope>NUCLEOTIDE SEQUENCE</scope>
    <source>
        <strain evidence="5">FL966</strain>
    </source>
</reference>
<dbReference type="Gene3D" id="1.20.1280.20">
    <property type="entry name" value="HscB, C-terminal domain"/>
    <property type="match status" value="1"/>
</dbReference>
<protein>
    <submittedName>
        <fullName evidence="5">7416_t:CDS:1</fullName>
    </submittedName>
</protein>